<dbReference type="RefSeq" id="WP_025300596.1">
    <property type="nucleotide sequence ID" value="NZ_CP006745.1"/>
</dbReference>
<dbReference type="Proteomes" id="UP000018700">
    <property type="component" value="Chromosome"/>
</dbReference>
<accession>V9TT18</accession>
<dbReference type="PANTHER" id="PTHR45458:SF1">
    <property type="entry name" value="SHORT CHAIN DEHYDROGENASE"/>
    <property type="match status" value="1"/>
</dbReference>
<dbReference type="STRING" id="1401328.P856_499"/>
<dbReference type="PRINTS" id="PR00080">
    <property type="entry name" value="SDRFAMILY"/>
</dbReference>
<dbReference type="Pfam" id="PF00106">
    <property type="entry name" value="adh_short"/>
    <property type="match status" value="1"/>
</dbReference>
<dbReference type="PANTHER" id="PTHR45458">
    <property type="entry name" value="SHORT-CHAIN DEHYDROGENASE/REDUCTASE SDR"/>
    <property type="match status" value="1"/>
</dbReference>
<comment type="similarity">
    <text evidence="1">Belongs to the short-chain dehydrogenases/reductases (SDR) family.</text>
</comment>
<dbReference type="InterPro" id="IPR002347">
    <property type="entry name" value="SDR_fam"/>
</dbReference>
<proteinExistence type="inferred from homology"/>
<evidence type="ECO:0000313" key="2">
    <source>
        <dbReference type="EMBL" id="AHC73716.1"/>
    </source>
</evidence>
<dbReference type="AlphaFoldDB" id="V9TT18"/>
<dbReference type="GO" id="GO:0016616">
    <property type="term" value="F:oxidoreductase activity, acting on the CH-OH group of donors, NAD or NADP as acceptor"/>
    <property type="evidence" value="ECO:0007669"/>
    <property type="project" value="TreeGrafter"/>
</dbReference>
<dbReference type="OrthoDB" id="9785826at2"/>
<gene>
    <name evidence="2" type="ORF">P856_499</name>
</gene>
<dbReference type="SUPFAM" id="SSF51735">
    <property type="entry name" value="NAD(P)-binding Rossmann-fold domains"/>
    <property type="match status" value="1"/>
</dbReference>
<dbReference type="EMBL" id="CP006745">
    <property type="protein sequence ID" value="AHC73716.1"/>
    <property type="molecule type" value="Genomic_DNA"/>
</dbReference>
<dbReference type="eggNOG" id="COG1028">
    <property type="taxonomic scope" value="Bacteria"/>
</dbReference>
<dbReference type="CDD" id="cd05325">
    <property type="entry name" value="carb_red_sniffer_like_SDR_c"/>
    <property type="match status" value="1"/>
</dbReference>
<dbReference type="PRINTS" id="PR00081">
    <property type="entry name" value="GDHRDH"/>
</dbReference>
<evidence type="ECO:0000256" key="1">
    <source>
        <dbReference type="RuleBase" id="RU000363"/>
    </source>
</evidence>
<keyword evidence="3" id="KW-1185">Reference proteome</keyword>
<dbReference type="KEGG" id="efk:P856_499"/>
<dbReference type="InterPro" id="IPR052184">
    <property type="entry name" value="SDR_enzymes"/>
</dbReference>
<sequence>MQTIFITGANRGIGLELAKQYAADNWRVIATCRNPATADSLRIVKGDVVIYSLDVNDVTEIDLLVDELKKQPIDVLFNNAGVNINKVTSIGDIDYDAWRRTMETNVFAPIRLAWKFKKNVLSSSHKVMAFTSSLMGSIELNRGGNAVYRSSKTALNMAANCLAKELARHGIITAILHPGHVQTDMGGKNAPVTVTDSVIGMRNIIANLTPEDNSCFMNYDAKRYPW</sequence>
<dbReference type="Gene3D" id="3.40.50.720">
    <property type="entry name" value="NAD(P)-binding Rossmann-like Domain"/>
    <property type="match status" value="1"/>
</dbReference>
<evidence type="ECO:0000313" key="3">
    <source>
        <dbReference type="Proteomes" id="UP000018700"/>
    </source>
</evidence>
<name>V9TT18_9PROT</name>
<protein>
    <submittedName>
        <fullName evidence="2">Short-chain dehydrogenase/reductase SDR</fullName>
    </submittedName>
</protein>
<reference evidence="2 3" key="1">
    <citation type="journal article" date="2013" name="PLoS ONE">
        <title>Bacterial endosymbiosis in a chordate host: long-term co-evolution and conservation of secondary metabolism.</title>
        <authorList>
            <person name="Kwan J.C."/>
            <person name="Schmidt E.W."/>
        </authorList>
    </citation>
    <scope>NUCLEOTIDE SEQUENCE [LARGE SCALE GENOMIC DNA]</scope>
    <source>
        <strain evidence="3">faulkneri L5</strain>
    </source>
</reference>
<organism evidence="2 3">
    <name type="scientific">Candidatus Endolissoclinum faulkneri L5</name>
    <dbReference type="NCBI Taxonomy" id="1401328"/>
    <lineage>
        <taxon>Bacteria</taxon>
        <taxon>Pseudomonadati</taxon>
        <taxon>Pseudomonadota</taxon>
        <taxon>Alphaproteobacteria</taxon>
        <taxon>Rhodospirillales</taxon>
        <taxon>Rhodospirillaceae</taxon>
        <taxon>Candidatus Endolissoclinum</taxon>
    </lineage>
</organism>
<dbReference type="InterPro" id="IPR036291">
    <property type="entry name" value="NAD(P)-bd_dom_sf"/>
</dbReference>
<dbReference type="HOGENOM" id="CLU_010194_9_1_5"/>